<dbReference type="PANTHER" id="PTHR24567">
    <property type="entry name" value="CRP FAMILY TRANSCRIPTIONAL REGULATORY PROTEIN"/>
    <property type="match status" value="1"/>
</dbReference>
<feature type="domain" description="HTH crp-type" evidence="5">
    <location>
        <begin position="157"/>
        <end position="225"/>
    </location>
</feature>
<dbReference type="InterPro" id="IPR014710">
    <property type="entry name" value="RmlC-like_jellyroll"/>
</dbReference>
<organism evidence="6 7">
    <name type="scientific">Orbus sasakiae</name>
    <dbReference type="NCBI Taxonomy" id="1078475"/>
    <lineage>
        <taxon>Bacteria</taxon>
        <taxon>Pseudomonadati</taxon>
        <taxon>Pseudomonadota</taxon>
        <taxon>Gammaproteobacteria</taxon>
        <taxon>Orbales</taxon>
        <taxon>Orbaceae</taxon>
        <taxon>Orbus</taxon>
    </lineage>
</organism>
<dbReference type="PROSITE" id="PS51063">
    <property type="entry name" value="HTH_CRP_2"/>
    <property type="match status" value="1"/>
</dbReference>
<dbReference type="RefSeq" id="WP_345487772.1">
    <property type="nucleotide sequence ID" value="NZ_BAABHY010000001.1"/>
</dbReference>
<dbReference type="InterPro" id="IPR018490">
    <property type="entry name" value="cNMP-bd_dom_sf"/>
</dbReference>
<evidence type="ECO:0000313" key="6">
    <source>
        <dbReference type="EMBL" id="GAA5104324.1"/>
    </source>
</evidence>
<gene>
    <name evidence="6" type="ORF">GCM10023211_01770</name>
</gene>
<dbReference type="SUPFAM" id="SSF51206">
    <property type="entry name" value="cAMP-binding domain-like"/>
    <property type="match status" value="1"/>
</dbReference>
<feature type="domain" description="Cyclic nucleotide-binding" evidence="4">
    <location>
        <begin position="22"/>
        <end position="143"/>
    </location>
</feature>
<dbReference type="InterPro" id="IPR050397">
    <property type="entry name" value="Env_Response_Regulators"/>
</dbReference>
<keyword evidence="3" id="KW-0804">Transcription</keyword>
<name>A0ABP9MYA8_9GAMM</name>
<keyword evidence="7" id="KW-1185">Reference proteome</keyword>
<evidence type="ECO:0000259" key="4">
    <source>
        <dbReference type="PROSITE" id="PS50042"/>
    </source>
</evidence>
<dbReference type="InterPro" id="IPR012318">
    <property type="entry name" value="HTH_CRP"/>
</dbReference>
<evidence type="ECO:0000256" key="2">
    <source>
        <dbReference type="ARBA" id="ARBA00023125"/>
    </source>
</evidence>
<evidence type="ECO:0000256" key="3">
    <source>
        <dbReference type="ARBA" id="ARBA00023163"/>
    </source>
</evidence>
<protein>
    <submittedName>
        <fullName evidence="6">Crp/Fnr family transcriptional regulator</fullName>
    </submittedName>
</protein>
<accession>A0ABP9MYA8</accession>
<dbReference type="PANTHER" id="PTHR24567:SF26">
    <property type="entry name" value="REGULATORY PROTEIN YEIL"/>
    <property type="match status" value="1"/>
</dbReference>
<dbReference type="Pfam" id="PF13545">
    <property type="entry name" value="HTH_Crp_2"/>
    <property type="match status" value="1"/>
</dbReference>
<dbReference type="CDD" id="cd00038">
    <property type="entry name" value="CAP_ED"/>
    <property type="match status" value="1"/>
</dbReference>
<comment type="caution">
    <text evidence="6">The sequence shown here is derived from an EMBL/GenBank/DDBJ whole genome shotgun (WGS) entry which is preliminary data.</text>
</comment>
<sequence length="238" mass="27150">MTFVKNGLSEQTIYQVLISTKLFEGLSSSALRPIIISCTHLAFSEGDIISHEGTTLNACPLILDGEIEVLRNTYLGDEKIFGIFSRHELVAIAAVFMPHNRYPMTLRAKTHGSALLLDKRSILQVCEENPIVMKRLLIRFSSKLYEHVNHIDWLTSSSAEQRLAAYLLSLQREQRTIELVLPITRGQLATKLGIRYETLSRLLSNWRHKQIIDLNGYHIKLKQITYLDQLVSSAKRSF</sequence>
<dbReference type="Pfam" id="PF00027">
    <property type="entry name" value="cNMP_binding"/>
    <property type="match status" value="1"/>
</dbReference>
<reference evidence="7" key="1">
    <citation type="journal article" date="2019" name="Int. J. Syst. Evol. Microbiol.">
        <title>The Global Catalogue of Microorganisms (GCM) 10K type strain sequencing project: providing services to taxonomists for standard genome sequencing and annotation.</title>
        <authorList>
            <consortium name="The Broad Institute Genomics Platform"/>
            <consortium name="The Broad Institute Genome Sequencing Center for Infectious Disease"/>
            <person name="Wu L."/>
            <person name="Ma J."/>
        </authorList>
    </citation>
    <scope>NUCLEOTIDE SEQUENCE [LARGE SCALE GENOMIC DNA]</scope>
    <source>
        <strain evidence="7">JCM 18050</strain>
    </source>
</reference>
<dbReference type="SMART" id="SM00100">
    <property type="entry name" value="cNMP"/>
    <property type="match status" value="1"/>
</dbReference>
<dbReference type="SMART" id="SM00419">
    <property type="entry name" value="HTH_CRP"/>
    <property type="match status" value="1"/>
</dbReference>
<dbReference type="PROSITE" id="PS50042">
    <property type="entry name" value="CNMP_BINDING_3"/>
    <property type="match status" value="1"/>
</dbReference>
<evidence type="ECO:0000256" key="1">
    <source>
        <dbReference type="ARBA" id="ARBA00023015"/>
    </source>
</evidence>
<dbReference type="InterPro" id="IPR036390">
    <property type="entry name" value="WH_DNA-bd_sf"/>
</dbReference>
<dbReference type="Proteomes" id="UP001500171">
    <property type="component" value="Unassembled WGS sequence"/>
</dbReference>
<dbReference type="SUPFAM" id="SSF46785">
    <property type="entry name" value="Winged helix' DNA-binding domain"/>
    <property type="match status" value="1"/>
</dbReference>
<dbReference type="EMBL" id="BAABHY010000001">
    <property type="protein sequence ID" value="GAA5104324.1"/>
    <property type="molecule type" value="Genomic_DNA"/>
</dbReference>
<proteinExistence type="predicted"/>
<evidence type="ECO:0000259" key="5">
    <source>
        <dbReference type="PROSITE" id="PS51063"/>
    </source>
</evidence>
<keyword evidence="1" id="KW-0805">Transcription regulation</keyword>
<evidence type="ECO:0000313" key="7">
    <source>
        <dbReference type="Proteomes" id="UP001500171"/>
    </source>
</evidence>
<dbReference type="InterPro" id="IPR000595">
    <property type="entry name" value="cNMP-bd_dom"/>
</dbReference>
<keyword evidence="2" id="KW-0238">DNA-binding</keyword>
<dbReference type="Gene3D" id="2.60.120.10">
    <property type="entry name" value="Jelly Rolls"/>
    <property type="match status" value="1"/>
</dbReference>
<dbReference type="PRINTS" id="PR00034">
    <property type="entry name" value="HTHCRP"/>
</dbReference>